<comment type="subcellular location">
    <subcellularLocation>
        <location evidence="1">Cell membrane</location>
        <topology evidence="1">Multi-pass membrane protein</topology>
    </subcellularLocation>
</comment>
<keyword evidence="8" id="KW-1185">Reference proteome</keyword>
<comment type="caution">
    <text evidence="7">The sequence shown here is derived from an EMBL/GenBank/DDBJ whole genome shotgun (WGS) entry which is preliminary data.</text>
</comment>
<evidence type="ECO:0000313" key="7">
    <source>
        <dbReference type="EMBL" id="MFC3182277.1"/>
    </source>
</evidence>
<dbReference type="InterPro" id="IPR017039">
    <property type="entry name" value="Virul_fac_BrkB"/>
</dbReference>
<protein>
    <submittedName>
        <fullName evidence="7">YihY/virulence factor BrkB family protein</fullName>
    </submittedName>
</protein>
<keyword evidence="4 6" id="KW-1133">Transmembrane helix</keyword>
<evidence type="ECO:0000256" key="2">
    <source>
        <dbReference type="ARBA" id="ARBA00022475"/>
    </source>
</evidence>
<feature type="transmembrane region" description="Helical" evidence="6">
    <location>
        <begin position="170"/>
        <end position="189"/>
    </location>
</feature>
<name>A0ABV7J4E9_9RHOB</name>
<evidence type="ECO:0000256" key="3">
    <source>
        <dbReference type="ARBA" id="ARBA00022692"/>
    </source>
</evidence>
<dbReference type="Pfam" id="PF03631">
    <property type="entry name" value="Virul_fac_BrkB"/>
    <property type="match status" value="1"/>
</dbReference>
<gene>
    <name evidence="7" type="ORF">ACFOGH_14850</name>
</gene>
<feature type="transmembrane region" description="Helical" evidence="6">
    <location>
        <begin position="20"/>
        <end position="46"/>
    </location>
</feature>
<keyword evidence="3 6" id="KW-0812">Transmembrane</keyword>
<evidence type="ECO:0000256" key="1">
    <source>
        <dbReference type="ARBA" id="ARBA00004651"/>
    </source>
</evidence>
<evidence type="ECO:0000256" key="5">
    <source>
        <dbReference type="ARBA" id="ARBA00023136"/>
    </source>
</evidence>
<dbReference type="RefSeq" id="WP_380073857.1">
    <property type="nucleotide sequence ID" value="NZ_JBHRTO010000001.1"/>
</dbReference>
<accession>A0ABV7J4E9</accession>
<sequence length="271" mass="29301">MNAAILRYYRRTEQAELDLIAAGVAFYAFLAIFPAAAAIIAIWGFISNASVIRQEIELLRGFLPEDAYSLIYGQVEALLAVPTGNLGLTTLLSTALALWSARAGVAALIRGLNAIHHLPNRSGHWHQLRALVLTFVLVGLVLAALVMAVVLPVVITYLPSAIPSSMLADSNLLLGIVAAVLAVGLAYRLGPNYTTTRPPLLSWGLLVAVILWILATRGFMLYLANFASYNRVYGSIGAVVVLMIWLYVSAYAVLLGAAVDAERNRNRRPFQ</sequence>
<dbReference type="EMBL" id="JBHRTO010000001">
    <property type="protein sequence ID" value="MFC3182277.1"/>
    <property type="molecule type" value="Genomic_DNA"/>
</dbReference>
<keyword evidence="5 6" id="KW-0472">Membrane</keyword>
<dbReference type="PANTHER" id="PTHR30213:SF0">
    <property type="entry name" value="UPF0761 MEMBRANE PROTEIN YIHY"/>
    <property type="match status" value="1"/>
</dbReference>
<keyword evidence="2" id="KW-1003">Cell membrane</keyword>
<dbReference type="PIRSF" id="PIRSF035875">
    <property type="entry name" value="RNase_BN"/>
    <property type="match status" value="1"/>
</dbReference>
<proteinExistence type="predicted"/>
<reference evidence="8" key="1">
    <citation type="journal article" date="2019" name="Int. J. Syst. Evol. Microbiol.">
        <title>The Global Catalogue of Microorganisms (GCM) 10K type strain sequencing project: providing services to taxonomists for standard genome sequencing and annotation.</title>
        <authorList>
            <consortium name="The Broad Institute Genomics Platform"/>
            <consortium name="The Broad Institute Genome Sequencing Center for Infectious Disease"/>
            <person name="Wu L."/>
            <person name="Ma J."/>
        </authorList>
    </citation>
    <scope>NUCLEOTIDE SEQUENCE [LARGE SCALE GENOMIC DNA]</scope>
    <source>
        <strain evidence="8">KCTC 52039</strain>
    </source>
</reference>
<evidence type="ECO:0000313" key="8">
    <source>
        <dbReference type="Proteomes" id="UP001595547"/>
    </source>
</evidence>
<evidence type="ECO:0000256" key="4">
    <source>
        <dbReference type="ARBA" id="ARBA00022989"/>
    </source>
</evidence>
<feature type="transmembrane region" description="Helical" evidence="6">
    <location>
        <begin position="201"/>
        <end position="224"/>
    </location>
</feature>
<evidence type="ECO:0000256" key="6">
    <source>
        <dbReference type="SAM" id="Phobius"/>
    </source>
</evidence>
<feature type="transmembrane region" description="Helical" evidence="6">
    <location>
        <begin position="86"/>
        <end position="109"/>
    </location>
</feature>
<dbReference type="PANTHER" id="PTHR30213">
    <property type="entry name" value="INNER MEMBRANE PROTEIN YHJD"/>
    <property type="match status" value="1"/>
</dbReference>
<organism evidence="7 8">
    <name type="scientific">Cypionkella sinensis</name>
    <dbReference type="NCBI Taxonomy" id="1756043"/>
    <lineage>
        <taxon>Bacteria</taxon>
        <taxon>Pseudomonadati</taxon>
        <taxon>Pseudomonadota</taxon>
        <taxon>Alphaproteobacteria</taxon>
        <taxon>Rhodobacterales</taxon>
        <taxon>Paracoccaceae</taxon>
        <taxon>Cypionkella</taxon>
    </lineage>
</organism>
<feature type="transmembrane region" description="Helical" evidence="6">
    <location>
        <begin position="130"/>
        <end position="158"/>
    </location>
</feature>
<dbReference type="Proteomes" id="UP001595547">
    <property type="component" value="Unassembled WGS sequence"/>
</dbReference>
<feature type="transmembrane region" description="Helical" evidence="6">
    <location>
        <begin position="236"/>
        <end position="259"/>
    </location>
</feature>
<dbReference type="NCBIfam" id="TIGR00765">
    <property type="entry name" value="yihY_not_rbn"/>
    <property type="match status" value="1"/>
</dbReference>